<feature type="transmembrane region" description="Helical" evidence="5">
    <location>
        <begin position="158"/>
        <end position="176"/>
    </location>
</feature>
<dbReference type="EMBL" id="LCHQ01000013">
    <property type="protein sequence ID" value="KKT38732.1"/>
    <property type="molecule type" value="Genomic_DNA"/>
</dbReference>
<gene>
    <name evidence="6" type="ORF">UW26_C0013G0005</name>
</gene>
<accession>A0A0G1J3Z9</accession>
<evidence type="ECO:0000256" key="2">
    <source>
        <dbReference type="ARBA" id="ARBA00022692"/>
    </source>
</evidence>
<name>A0A0G1J3Z9_9BACT</name>
<evidence type="ECO:0000256" key="1">
    <source>
        <dbReference type="ARBA" id="ARBA00004141"/>
    </source>
</evidence>
<feature type="transmembrane region" description="Helical" evidence="5">
    <location>
        <begin position="37"/>
        <end position="57"/>
    </location>
</feature>
<dbReference type="GO" id="GO:0016020">
    <property type="term" value="C:membrane"/>
    <property type="evidence" value="ECO:0007669"/>
    <property type="project" value="UniProtKB-SubCell"/>
</dbReference>
<comment type="caution">
    <text evidence="6">The sequence shown here is derived from an EMBL/GenBank/DDBJ whole genome shotgun (WGS) entry which is preliminary data.</text>
</comment>
<evidence type="ECO:0000256" key="4">
    <source>
        <dbReference type="ARBA" id="ARBA00023136"/>
    </source>
</evidence>
<feature type="transmembrane region" description="Helical" evidence="5">
    <location>
        <begin position="210"/>
        <end position="236"/>
    </location>
</feature>
<evidence type="ECO:0000256" key="3">
    <source>
        <dbReference type="ARBA" id="ARBA00022989"/>
    </source>
</evidence>
<dbReference type="GO" id="GO:0004671">
    <property type="term" value="F:protein C-terminal S-isoprenylcysteine carboxyl O-methyltransferase activity"/>
    <property type="evidence" value="ECO:0007669"/>
    <property type="project" value="InterPro"/>
</dbReference>
<feature type="transmembrane region" description="Helical" evidence="5">
    <location>
        <begin position="83"/>
        <end position="104"/>
    </location>
</feature>
<reference evidence="6 7" key="1">
    <citation type="journal article" date="2015" name="Nature">
        <title>rRNA introns, odd ribosomes, and small enigmatic genomes across a large radiation of phyla.</title>
        <authorList>
            <person name="Brown C.T."/>
            <person name="Hug L.A."/>
            <person name="Thomas B.C."/>
            <person name="Sharon I."/>
            <person name="Castelle C.J."/>
            <person name="Singh A."/>
            <person name="Wilkins M.J."/>
            <person name="Williams K.H."/>
            <person name="Banfield J.F."/>
        </authorList>
    </citation>
    <scope>NUCLEOTIDE SEQUENCE [LARGE SCALE GENOMIC DNA]</scope>
</reference>
<evidence type="ECO:0008006" key="8">
    <source>
        <dbReference type="Google" id="ProtNLM"/>
    </source>
</evidence>
<dbReference type="Pfam" id="PF04140">
    <property type="entry name" value="ICMT"/>
    <property type="match status" value="1"/>
</dbReference>
<dbReference type="Gene3D" id="1.20.120.1630">
    <property type="match status" value="1"/>
</dbReference>
<keyword evidence="3 5" id="KW-1133">Transmembrane helix</keyword>
<evidence type="ECO:0000256" key="5">
    <source>
        <dbReference type="SAM" id="Phobius"/>
    </source>
</evidence>
<protein>
    <recommendedName>
        <fullName evidence="8">Isoprenylcysteine carboxyl methyltransferase</fullName>
    </recommendedName>
</protein>
<sequence>MVLIKAIVKLPRVVSSYSYSFVSKIEKDVTWSNEEKVALLFALVKLFYVPIMLGFSLNNLDILNDSIKSGNLFEMFSNFRLKYVHLLNLFFTIDTLIFSFGYLFESEKLKNVVKSVEPTFFGWAVALATYPPFNEVTNKYLGWYSRDYFFFPDPVVDIPLKIAVVFLIGIYLWATISLGTKSSNLTNRGIVTWGAYRWVRHPAYISKVTAWWIMMLPRISLVAIISLIGWSVIYYLRAITEEKHLMNDADYRKYIKKTRFRFIPNLI</sequence>
<comment type="subcellular location">
    <subcellularLocation>
        <location evidence="1">Membrane</location>
        <topology evidence="1">Multi-pass membrane protein</topology>
    </subcellularLocation>
</comment>
<keyword evidence="2 5" id="KW-0812">Transmembrane</keyword>
<evidence type="ECO:0000313" key="7">
    <source>
        <dbReference type="Proteomes" id="UP000034097"/>
    </source>
</evidence>
<proteinExistence type="predicted"/>
<dbReference type="AlphaFoldDB" id="A0A0G1J3Z9"/>
<evidence type="ECO:0000313" key="6">
    <source>
        <dbReference type="EMBL" id="KKT38732.1"/>
    </source>
</evidence>
<dbReference type="Proteomes" id="UP000034097">
    <property type="component" value="Unassembled WGS sequence"/>
</dbReference>
<organism evidence="6 7">
    <name type="scientific">Candidatus Collierbacteria bacterium GW2011_GWF1_44_12</name>
    <dbReference type="NCBI Taxonomy" id="1618402"/>
    <lineage>
        <taxon>Bacteria</taxon>
        <taxon>Candidatus Collieribacteriota</taxon>
    </lineage>
</organism>
<keyword evidence="4 5" id="KW-0472">Membrane</keyword>
<dbReference type="InterPro" id="IPR007269">
    <property type="entry name" value="ICMT_MeTrfase"/>
</dbReference>